<feature type="region of interest" description="Disordered" evidence="1">
    <location>
        <begin position="1"/>
        <end position="38"/>
    </location>
</feature>
<gene>
    <name evidence="2" type="ORF">GHT09_008477</name>
    <name evidence="3" type="ORF">MONAX_5E031546</name>
</gene>
<reference evidence="3 4" key="1">
    <citation type="submission" date="2019-04" db="EMBL/GenBank/DDBJ databases">
        <authorList>
            <person name="Alioto T."/>
            <person name="Alioto T."/>
        </authorList>
    </citation>
    <scope>NUCLEOTIDE SEQUENCE [LARGE SCALE GENOMIC DNA]</scope>
</reference>
<evidence type="ECO:0000313" key="2">
    <source>
        <dbReference type="EMBL" id="KAF7463873.1"/>
    </source>
</evidence>
<protein>
    <submittedName>
        <fullName evidence="3">Uncharacterized protein</fullName>
    </submittedName>
</protein>
<dbReference type="Proteomes" id="UP000335636">
    <property type="component" value="Unassembled WGS sequence"/>
</dbReference>
<evidence type="ECO:0000256" key="1">
    <source>
        <dbReference type="SAM" id="MobiDB-lite"/>
    </source>
</evidence>
<evidence type="ECO:0000313" key="3">
    <source>
        <dbReference type="EMBL" id="VTJ58133.1"/>
    </source>
</evidence>
<dbReference type="AlphaFoldDB" id="A0A5E4AL12"/>
<dbReference type="Proteomes" id="UP000662637">
    <property type="component" value="Unassembled WGS sequence"/>
</dbReference>
<dbReference type="EMBL" id="CABDUW010000095">
    <property type="protein sequence ID" value="VTJ58133.1"/>
    <property type="molecule type" value="Genomic_DNA"/>
</dbReference>
<sequence>MAGDQTAVRWRTGKSATRAAQNPEGAPGPPRGACREPEERMAAVPALARRPPGIRKAEIGLWVRAVR</sequence>
<keyword evidence="4" id="KW-1185">Reference proteome</keyword>
<evidence type="ECO:0000313" key="4">
    <source>
        <dbReference type="Proteomes" id="UP000335636"/>
    </source>
</evidence>
<proteinExistence type="predicted"/>
<name>A0A5E4AL12_MARMO</name>
<dbReference type="EMBL" id="WJEC01008111">
    <property type="protein sequence ID" value="KAF7463873.1"/>
    <property type="molecule type" value="Genomic_DNA"/>
</dbReference>
<organism evidence="3 4">
    <name type="scientific">Marmota monax</name>
    <name type="common">Woodchuck</name>
    <dbReference type="NCBI Taxonomy" id="9995"/>
    <lineage>
        <taxon>Eukaryota</taxon>
        <taxon>Metazoa</taxon>
        <taxon>Chordata</taxon>
        <taxon>Craniata</taxon>
        <taxon>Vertebrata</taxon>
        <taxon>Euteleostomi</taxon>
        <taxon>Mammalia</taxon>
        <taxon>Eutheria</taxon>
        <taxon>Euarchontoglires</taxon>
        <taxon>Glires</taxon>
        <taxon>Rodentia</taxon>
        <taxon>Sciuromorpha</taxon>
        <taxon>Sciuridae</taxon>
        <taxon>Xerinae</taxon>
        <taxon>Marmotini</taxon>
        <taxon>Marmota</taxon>
    </lineage>
</organism>
<accession>A0A5E4AL12</accession>
<reference evidence="2" key="2">
    <citation type="submission" date="2020-08" db="EMBL/GenBank/DDBJ databases">
        <authorList>
            <person name="Shumante A."/>
            <person name="Zimin A.V."/>
            <person name="Puiu D."/>
            <person name="Salzberg S.L."/>
        </authorList>
    </citation>
    <scope>NUCLEOTIDE SEQUENCE</scope>
    <source>
        <strain evidence="2">WC2-LM</strain>
        <tissue evidence="2">Liver</tissue>
    </source>
</reference>